<dbReference type="FunFam" id="2.70.170.10:FF:000028">
    <property type="entry name" value="AcetylCholine Receptor"/>
    <property type="match status" value="1"/>
</dbReference>
<dbReference type="SUPFAM" id="SSF90112">
    <property type="entry name" value="Neurotransmitter-gated ion-channel transmembrane pore"/>
    <property type="match status" value="1"/>
</dbReference>
<feature type="transmembrane region" description="Helical" evidence="5">
    <location>
        <begin position="40"/>
        <end position="57"/>
    </location>
</feature>
<comment type="caution">
    <text evidence="8">The sequence shown here is derived from an EMBL/GenBank/DDBJ whole genome shotgun (WGS) entry which is preliminary data.</text>
</comment>
<accession>A0A8S3R158</accession>
<proteinExistence type="inferred from homology"/>
<dbReference type="Gene3D" id="2.70.170.10">
    <property type="entry name" value="Neurotransmitter-gated ion-channel ligand-binding domain"/>
    <property type="match status" value="1"/>
</dbReference>
<dbReference type="PANTHER" id="PTHR18945">
    <property type="entry name" value="NEUROTRANSMITTER GATED ION CHANNEL"/>
    <property type="match status" value="1"/>
</dbReference>
<evidence type="ECO:0000256" key="1">
    <source>
        <dbReference type="ARBA" id="ARBA00004141"/>
    </source>
</evidence>
<dbReference type="InterPro" id="IPR036734">
    <property type="entry name" value="Neur_chan_lig-bd_sf"/>
</dbReference>
<dbReference type="AlphaFoldDB" id="A0A8S3R158"/>
<feature type="transmembrane region" description="Helical" evidence="5">
    <location>
        <begin position="335"/>
        <end position="359"/>
    </location>
</feature>
<dbReference type="InterPro" id="IPR006029">
    <property type="entry name" value="Neurotrans-gated_channel_TM"/>
</dbReference>
<feature type="domain" description="Neurotransmitter-gated ion-channel ligand-binding" evidence="6">
    <location>
        <begin position="61"/>
        <end position="273"/>
    </location>
</feature>
<keyword evidence="4 5" id="KW-0472">Membrane</keyword>
<dbReference type="InterPro" id="IPR038050">
    <property type="entry name" value="Neuro_actylchol_rec"/>
</dbReference>
<dbReference type="InterPro" id="IPR006201">
    <property type="entry name" value="Neur_channel"/>
</dbReference>
<evidence type="ECO:0000313" key="8">
    <source>
        <dbReference type="EMBL" id="CAG2200353.1"/>
    </source>
</evidence>
<organism evidence="8 9">
    <name type="scientific">Mytilus edulis</name>
    <name type="common">Blue mussel</name>
    <dbReference type="NCBI Taxonomy" id="6550"/>
    <lineage>
        <taxon>Eukaryota</taxon>
        <taxon>Metazoa</taxon>
        <taxon>Spiralia</taxon>
        <taxon>Lophotrochozoa</taxon>
        <taxon>Mollusca</taxon>
        <taxon>Bivalvia</taxon>
        <taxon>Autobranchia</taxon>
        <taxon>Pteriomorphia</taxon>
        <taxon>Mytilida</taxon>
        <taxon>Mytiloidea</taxon>
        <taxon>Mytilidae</taxon>
        <taxon>Mytilinae</taxon>
        <taxon>Mytilus</taxon>
    </lineage>
</organism>
<keyword evidence="5" id="KW-0813">Transport</keyword>
<keyword evidence="5" id="KW-0406">Ion transport</keyword>
<dbReference type="OrthoDB" id="6055819at2759"/>
<dbReference type="Gene3D" id="1.20.58.390">
    <property type="entry name" value="Neurotransmitter-gated ion-channel transmembrane domain"/>
    <property type="match status" value="1"/>
</dbReference>
<dbReference type="CDD" id="cd18989">
    <property type="entry name" value="LGIC_ECD_cation"/>
    <property type="match status" value="1"/>
</dbReference>
<keyword evidence="5" id="KW-0407">Ion channel</keyword>
<keyword evidence="3 5" id="KW-1133">Transmembrane helix</keyword>
<feature type="transmembrane region" description="Helical" evidence="5">
    <location>
        <begin position="304"/>
        <end position="323"/>
    </location>
</feature>
<gene>
    <name evidence="8" type="ORF">MEDL_14967</name>
</gene>
<dbReference type="Proteomes" id="UP000683360">
    <property type="component" value="Unassembled WGS sequence"/>
</dbReference>
<comment type="similarity">
    <text evidence="5">Belongs to the ligand-gated ion channel (TC 1.A.9) family.</text>
</comment>
<dbReference type="Pfam" id="PF02932">
    <property type="entry name" value="Neur_chan_memb"/>
    <property type="match status" value="1"/>
</dbReference>
<evidence type="ECO:0000259" key="7">
    <source>
        <dbReference type="Pfam" id="PF02932"/>
    </source>
</evidence>
<keyword evidence="9" id="KW-1185">Reference proteome</keyword>
<dbReference type="PROSITE" id="PS00236">
    <property type="entry name" value="NEUROTR_ION_CHANNEL"/>
    <property type="match status" value="1"/>
</dbReference>
<feature type="transmembrane region" description="Helical" evidence="5">
    <location>
        <begin position="417"/>
        <end position="436"/>
    </location>
</feature>
<dbReference type="GO" id="GO:0004888">
    <property type="term" value="F:transmembrane signaling receptor activity"/>
    <property type="evidence" value="ECO:0007669"/>
    <property type="project" value="InterPro"/>
</dbReference>
<protein>
    <submittedName>
        <fullName evidence="8">Uncharacterized protein</fullName>
    </submittedName>
</protein>
<name>A0A8S3R158_MYTED</name>
<feature type="transmembrane region" description="Helical" evidence="5">
    <location>
        <begin position="273"/>
        <end position="298"/>
    </location>
</feature>
<evidence type="ECO:0000256" key="2">
    <source>
        <dbReference type="ARBA" id="ARBA00022692"/>
    </source>
</evidence>
<dbReference type="SUPFAM" id="SSF63712">
    <property type="entry name" value="Nicotinic receptor ligand binding domain-like"/>
    <property type="match status" value="1"/>
</dbReference>
<evidence type="ECO:0000256" key="4">
    <source>
        <dbReference type="ARBA" id="ARBA00023136"/>
    </source>
</evidence>
<comment type="subcellular location">
    <subcellularLocation>
        <location evidence="1">Membrane</location>
        <topology evidence="1">Multi-pass membrane protein</topology>
    </subcellularLocation>
</comment>
<dbReference type="GO" id="GO:0016020">
    <property type="term" value="C:membrane"/>
    <property type="evidence" value="ECO:0007669"/>
    <property type="project" value="UniProtKB-SubCell"/>
</dbReference>
<evidence type="ECO:0000256" key="5">
    <source>
        <dbReference type="RuleBase" id="RU000687"/>
    </source>
</evidence>
<sequence length="437" mass="50585">MIINGKKHHQTTNNFKAIKHNAEKCAFGIVLLRTINKMFAIPWFVILVTVICCNGNYERERLLRQNLSKHYKPEMLPVLDSYHPLQVNVKLYVMALQGLEDKSQVLTVSVFWYFTWKDEIFGWDHYLEYENISRLTVKASDVWVPEIYIVNDIKDMPIRSYGDNKEYVIVKSNGYMTWFPAKELQTSCSVDVTKYPFDTQACSIRMEAWYHDNKSFFLNTIGTGIEISEVHFVENGEWEILNLSSYPYQNTDYADNSSAYSCIGYTLILKRRYAYHLITIMFPFVILMAINLLVSVIPTECGEKLGFCMSQFLTMIVFLNLIAQNMPSSSLTISNLTFLISLQILISGVTILFVAISIYSQTRKIEDIPSCLVRIMFSPIRYFLQNDSKKCCIQAQDSRNEDFVTWLDINKKINCSLNILLFLNVVATVSIFVFVII</sequence>
<evidence type="ECO:0000259" key="6">
    <source>
        <dbReference type="Pfam" id="PF02931"/>
    </source>
</evidence>
<dbReference type="CDD" id="cd19051">
    <property type="entry name" value="LGIC_TM_cation"/>
    <property type="match status" value="1"/>
</dbReference>
<feature type="domain" description="Neurotransmitter-gated ion-channel transmembrane" evidence="7">
    <location>
        <begin position="281"/>
        <end position="361"/>
    </location>
</feature>
<evidence type="ECO:0000256" key="3">
    <source>
        <dbReference type="ARBA" id="ARBA00022989"/>
    </source>
</evidence>
<reference evidence="8" key="1">
    <citation type="submission" date="2021-03" db="EMBL/GenBank/DDBJ databases">
        <authorList>
            <person name="Bekaert M."/>
        </authorList>
    </citation>
    <scope>NUCLEOTIDE SEQUENCE</scope>
</reference>
<dbReference type="Pfam" id="PF02931">
    <property type="entry name" value="Neur_chan_LBD"/>
    <property type="match status" value="1"/>
</dbReference>
<keyword evidence="2 5" id="KW-0812">Transmembrane</keyword>
<dbReference type="InterPro" id="IPR036719">
    <property type="entry name" value="Neuro-gated_channel_TM_sf"/>
</dbReference>
<dbReference type="InterPro" id="IPR006202">
    <property type="entry name" value="Neur_chan_lig-bd"/>
</dbReference>
<dbReference type="PRINTS" id="PR00252">
    <property type="entry name" value="NRIONCHANNEL"/>
</dbReference>
<dbReference type="EMBL" id="CAJPWZ010000742">
    <property type="protein sequence ID" value="CAG2200353.1"/>
    <property type="molecule type" value="Genomic_DNA"/>
</dbReference>
<dbReference type="InterPro" id="IPR018000">
    <property type="entry name" value="Neurotransmitter_ion_chnl_CS"/>
</dbReference>
<evidence type="ECO:0000313" key="9">
    <source>
        <dbReference type="Proteomes" id="UP000683360"/>
    </source>
</evidence>
<dbReference type="GO" id="GO:0005230">
    <property type="term" value="F:extracellular ligand-gated monoatomic ion channel activity"/>
    <property type="evidence" value="ECO:0007669"/>
    <property type="project" value="InterPro"/>
</dbReference>